<accession>A0A1B0D1K6</accession>
<evidence type="ECO:0000313" key="2">
    <source>
        <dbReference type="Proteomes" id="UP000092462"/>
    </source>
</evidence>
<keyword evidence="2" id="KW-1185">Reference proteome</keyword>
<dbReference type="EnsemblMetazoa" id="PPAI001229-RA">
    <property type="protein sequence ID" value="PPAI001229-PA"/>
    <property type="gene ID" value="PPAI001229"/>
</dbReference>
<dbReference type="Proteomes" id="UP000092462">
    <property type="component" value="Unassembled WGS sequence"/>
</dbReference>
<protein>
    <submittedName>
        <fullName evidence="1">Uncharacterized protein</fullName>
    </submittedName>
</protein>
<dbReference type="VEuPathDB" id="VectorBase:PPAPM1_004131"/>
<name>A0A1B0D1K6_PHLPP</name>
<proteinExistence type="predicted"/>
<sequence>MAVVGSLERILEDAHLSGELKLSGRKLKDIPKAAGKYNLSDTVFAGMNVSYLGVIGREPGALREGPLLYMLNYNLTRRKHLFGLGEIYI</sequence>
<organism evidence="1 2">
    <name type="scientific">Phlebotomus papatasi</name>
    <name type="common">Sandfly</name>
    <dbReference type="NCBI Taxonomy" id="29031"/>
    <lineage>
        <taxon>Eukaryota</taxon>
        <taxon>Metazoa</taxon>
        <taxon>Ecdysozoa</taxon>
        <taxon>Arthropoda</taxon>
        <taxon>Hexapoda</taxon>
        <taxon>Insecta</taxon>
        <taxon>Pterygota</taxon>
        <taxon>Neoptera</taxon>
        <taxon>Endopterygota</taxon>
        <taxon>Diptera</taxon>
        <taxon>Nematocera</taxon>
        <taxon>Psychodoidea</taxon>
        <taxon>Psychodidae</taxon>
        <taxon>Phlebotomus</taxon>
        <taxon>Phlebotomus</taxon>
    </lineage>
</organism>
<reference evidence="1" key="1">
    <citation type="submission" date="2022-08" db="UniProtKB">
        <authorList>
            <consortium name="EnsemblMetazoa"/>
        </authorList>
    </citation>
    <scope>IDENTIFICATION</scope>
    <source>
        <strain evidence="1">Israel</strain>
    </source>
</reference>
<dbReference type="VEuPathDB" id="VectorBase:PPAI001229"/>
<dbReference type="EMBL" id="AJVK01010278">
    <property type="status" value="NOT_ANNOTATED_CDS"/>
    <property type="molecule type" value="Genomic_DNA"/>
</dbReference>
<evidence type="ECO:0000313" key="1">
    <source>
        <dbReference type="EnsemblMetazoa" id="PPAI001229-PA"/>
    </source>
</evidence>
<dbReference type="AlphaFoldDB" id="A0A1B0D1K6"/>